<feature type="region of interest" description="Disordered" evidence="4">
    <location>
        <begin position="854"/>
        <end position="873"/>
    </location>
</feature>
<evidence type="ECO:0000256" key="1">
    <source>
        <dbReference type="ARBA" id="ARBA00022574"/>
    </source>
</evidence>
<dbReference type="GO" id="GO:0010992">
    <property type="term" value="P:ubiquitin recycling"/>
    <property type="evidence" value="ECO:0007669"/>
    <property type="project" value="TreeGrafter"/>
</dbReference>
<organism evidence="6 7">
    <name type="scientific">Cutaneotrichosporon oleaginosum</name>
    <dbReference type="NCBI Taxonomy" id="879819"/>
    <lineage>
        <taxon>Eukaryota</taxon>
        <taxon>Fungi</taxon>
        <taxon>Dikarya</taxon>
        <taxon>Basidiomycota</taxon>
        <taxon>Agaricomycotina</taxon>
        <taxon>Tremellomycetes</taxon>
        <taxon>Trichosporonales</taxon>
        <taxon>Trichosporonaceae</taxon>
        <taxon>Cutaneotrichosporon</taxon>
    </lineage>
</organism>
<protein>
    <recommendedName>
        <fullName evidence="5">F-box domain-containing protein</fullName>
    </recommendedName>
</protein>
<evidence type="ECO:0000256" key="2">
    <source>
        <dbReference type="ARBA" id="ARBA00022737"/>
    </source>
</evidence>
<sequence>MSHYTPPGSANEDMAGRSGVIFTLGGPVLQMQDAVVETVVTHTRRTTTSFAPIPLPRVPVPESVPMPSHLTWEEGYPLASEPTPEDLRLIELKLGDRKVILQEDGHVLPAHQVLQKTLSGPGWTRELSSARSEPERVECIDHPVEMGFTEYVTAKGKEKETSGYKRPHVSSTPLRIDSAVARPRSPPRKKIRPSERMMLDDGVPVSPPSSPDDDGRIKAESPQIGSGLEIAALFSLPALLTHFEKLPDKVQQHVLMHMFRRSRMPTIQAISAFASTALKRDFITLLPREIAVQVLQKLDVKSLAGVATVSKAWHKMIDQERSVWRSRLVEDGLWCGHGVEDEEEQSIRRRYEALDRKGGGLRPRVSKAGTPNEDEFVSVDRLRIFDRASPTHRVEHPTSLKHVYRRRFTSSRNWLHTTPHHTSFAGHGTNVVTCVQFDEDKIVSASDDHSINIYDTATGALRKRLDGHEGGVWALEYKGDTLVSGSTDRSVRIWDLEGLTQTHTFVGHTSTVRCLQIVEPVFDEATGEFQPPYPLIITGSRDASLRVWKLPKKGEPAYFGTGDNSQPPPPDENPFHVHHLEGHGEAVRALAAHGRICVSGSYDKTVRVWDIVKGTCIHELHGHEAKVYSIVYDKFRNRCASGSMDNTVKIWDLTSGDCLRTLTGHTSLVGLLGLSPNRIVSAAADASLRVWDANSYELKHTLSSHAAAITCFQHDETKVVSGSDGTLKLWDIKTGRFICDLITGISSVWQVAFNGDLLVAASNRNGNTVFDVFDFGYSDRANRASVDDAKLDLLRRAPWERGNPREPQTYQVEDDECDDDVFCVGTQDALSPRTHEKWRAMSVRSQRHVQAAHARRGRSRVTSVGSSGEPSISKRSTRLGIAFGDRVREGDRLSAQEITDRLERLARVHSEPGPRTRIGTWTHMFRPAEASAISGGLGSGSGTASAQGEVESEDPQGLFKEDVIMDDDETME</sequence>
<dbReference type="InterPro" id="IPR019775">
    <property type="entry name" value="WD40_repeat_CS"/>
</dbReference>
<dbReference type="GO" id="GO:0005737">
    <property type="term" value="C:cytoplasm"/>
    <property type="evidence" value="ECO:0007669"/>
    <property type="project" value="TreeGrafter"/>
</dbReference>
<dbReference type="PROSITE" id="PS50294">
    <property type="entry name" value="WD_REPEATS_REGION"/>
    <property type="match status" value="4"/>
</dbReference>
<dbReference type="CDD" id="cd00200">
    <property type="entry name" value="WD40"/>
    <property type="match status" value="1"/>
</dbReference>
<dbReference type="InterPro" id="IPR036322">
    <property type="entry name" value="WD40_repeat_dom_sf"/>
</dbReference>
<dbReference type="InterPro" id="IPR015943">
    <property type="entry name" value="WD40/YVTN_repeat-like_dom_sf"/>
</dbReference>
<dbReference type="Proteomes" id="UP000053611">
    <property type="component" value="Unassembled WGS sequence"/>
</dbReference>
<keyword evidence="2" id="KW-0677">Repeat</keyword>
<dbReference type="Pfam" id="PF00400">
    <property type="entry name" value="WD40"/>
    <property type="match status" value="7"/>
</dbReference>
<dbReference type="PROSITE" id="PS00678">
    <property type="entry name" value="WD_REPEATS_1"/>
    <property type="match status" value="4"/>
</dbReference>
<evidence type="ECO:0000256" key="3">
    <source>
        <dbReference type="PROSITE-ProRule" id="PRU00221"/>
    </source>
</evidence>
<feature type="repeat" description="WD" evidence="3">
    <location>
        <begin position="529"/>
        <end position="550"/>
    </location>
</feature>
<feature type="domain" description="F-box" evidence="5">
    <location>
        <begin position="280"/>
        <end position="327"/>
    </location>
</feature>
<dbReference type="SMART" id="SM00256">
    <property type="entry name" value="FBOX"/>
    <property type="match status" value="1"/>
</dbReference>
<keyword evidence="7" id="KW-1185">Reference proteome</keyword>
<reference evidence="6 7" key="1">
    <citation type="submission" date="2015-03" db="EMBL/GenBank/DDBJ databases">
        <title>Genomics and transcriptomics of the oil-accumulating basidiomycete yeast T. oleaginosus allow insights into substrate utilization and the diverse evolutionary trajectories of mating systems in fungi.</title>
        <authorList>
            <consortium name="DOE Joint Genome Institute"/>
            <person name="Kourist R."/>
            <person name="Kracht O."/>
            <person name="Bracharz F."/>
            <person name="Lipzen A."/>
            <person name="Nolan M."/>
            <person name="Ohm R."/>
            <person name="Grigoriev I."/>
            <person name="Sun S."/>
            <person name="Heitman J."/>
            <person name="Bruck T."/>
            <person name="Nowrousian M."/>
        </authorList>
    </citation>
    <scope>NUCLEOTIDE SEQUENCE [LARGE SCALE GENOMIC DNA]</scope>
    <source>
        <strain evidence="6 7">IBC0246</strain>
    </source>
</reference>
<dbReference type="SMART" id="SM00320">
    <property type="entry name" value="WD40"/>
    <property type="match status" value="7"/>
</dbReference>
<feature type="region of interest" description="Disordered" evidence="4">
    <location>
        <begin position="931"/>
        <end position="972"/>
    </location>
</feature>
<dbReference type="STRING" id="879819.A0A0J0XCG4"/>
<gene>
    <name evidence="6" type="ORF">CC85DRAFT_15430</name>
</gene>
<dbReference type="EMBL" id="KQ087285">
    <property type="protein sequence ID" value="KLT38751.1"/>
    <property type="molecule type" value="Genomic_DNA"/>
</dbReference>
<dbReference type="InterPro" id="IPR001680">
    <property type="entry name" value="WD40_rpt"/>
</dbReference>
<dbReference type="Gene3D" id="1.20.1280.50">
    <property type="match status" value="1"/>
</dbReference>
<dbReference type="PROSITE" id="PS50181">
    <property type="entry name" value="FBOX"/>
    <property type="match status" value="1"/>
</dbReference>
<accession>A0A0J0XCG4</accession>
<dbReference type="InterPro" id="IPR020472">
    <property type="entry name" value="WD40_PAC1"/>
</dbReference>
<evidence type="ECO:0000256" key="4">
    <source>
        <dbReference type="SAM" id="MobiDB-lite"/>
    </source>
</evidence>
<feature type="repeat" description="WD" evidence="3">
    <location>
        <begin position="580"/>
        <end position="619"/>
    </location>
</feature>
<dbReference type="GeneID" id="28980209"/>
<dbReference type="GO" id="GO:0043130">
    <property type="term" value="F:ubiquitin binding"/>
    <property type="evidence" value="ECO:0007669"/>
    <property type="project" value="TreeGrafter"/>
</dbReference>
<proteinExistence type="predicted"/>
<dbReference type="Gene3D" id="2.130.10.10">
    <property type="entry name" value="YVTN repeat-like/Quinoprotein amine dehydrogenase"/>
    <property type="match status" value="1"/>
</dbReference>
<feature type="repeat" description="WD" evidence="3">
    <location>
        <begin position="702"/>
        <end position="740"/>
    </location>
</feature>
<feature type="repeat" description="WD" evidence="3">
    <location>
        <begin position="620"/>
        <end position="661"/>
    </location>
</feature>
<name>A0A0J0XCG4_9TREE</name>
<feature type="repeat" description="WD" evidence="3">
    <location>
        <begin position="662"/>
        <end position="701"/>
    </location>
</feature>
<feature type="region of interest" description="Disordered" evidence="4">
    <location>
        <begin position="156"/>
        <end position="220"/>
    </location>
</feature>
<dbReference type="RefSeq" id="XP_018275242.1">
    <property type="nucleotide sequence ID" value="XM_018419606.1"/>
</dbReference>
<dbReference type="PANTHER" id="PTHR19849">
    <property type="entry name" value="PHOSPHOLIPASE A-2-ACTIVATING PROTEIN"/>
    <property type="match status" value="1"/>
</dbReference>
<evidence type="ECO:0000259" key="5">
    <source>
        <dbReference type="PROSITE" id="PS50181"/>
    </source>
</evidence>
<dbReference type="SUPFAM" id="SSF50978">
    <property type="entry name" value="WD40 repeat-like"/>
    <property type="match status" value="1"/>
</dbReference>
<dbReference type="GO" id="GO:0005634">
    <property type="term" value="C:nucleus"/>
    <property type="evidence" value="ECO:0007669"/>
    <property type="project" value="TreeGrafter"/>
</dbReference>
<dbReference type="PRINTS" id="PR00320">
    <property type="entry name" value="GPROTEINBRPT"/>
</dbReference>
<dbReference type="SUPFAM" id="SSF81383">
    <property type="entry name" value="F-box domain"/>
    <property type="match status" value="1"/>
</dbReference>
<dbReference type="PROSITE" id="PS50082">
    <property type="entry name" value="WD_REPEATS_2"/>
    <property type="match status" value="6"/>
</dbReference>
<dbReference type="PANTHER" id="PTHR19849:SF1">
    <property type="entry name" value="F-BOX_WD REPEAT-CONTAINING PROTEIN 7"/>
    <property type="match status" value="1"/>
</dbReference>
<dbReference type="OrthoDB" id="190105at2759"/>
<dbReference type="InterPro" id="IPR001810">
    <property type="entry name" value="F-box_dom"/>
</dbReference>
<dbReference type="InterPro" id="IPR036047">
    <property type="entry name" value="F-box-like_dom_sf"/>
</dbReference>
<dbReference type="AlphaFoldDB" id="A0A0J0XCG4"/>
<evidence type="ECO:0000313" key="7">
    <source>
        <dbReference type="Proteomes" id="UP000053611"/>
    </source>
</evidence>
<feature type="repeat" description="WD" evidence="3">
    <location>
        <begin position="465"/>
        <end position="504"/>
    </location>
</feature>
<dbReference type="Pfam" id="PF12937">
    <property type="entry name" value="F-box-like"/>
    <property type="match status" value="1"/>
</dbReference>
<keyword evidence="1 3" id="KW-0853">WD repeat</keyword>
<evidence type="ECO:0000313" key="6">
    <source>
        <dbReference type="EMBL" id="KLT38751.1"/>
    </source>
</evidence>
<dbReference type="GO" id="GO:0043161">
    <property type="term" value="P:proteasome-mediated ubiquitin-dependent protein catabolic process"/>
    <property type="evidence" value="ECO:0007669"/>
    <property type="project" value="TreeGrafter"/>
</dbReference>